<protein>
    <recommendedName>
        <fullName evidence="2">Heat shock protein 83</fullName>
    </recommendedName>
</protein>
<evidence type="ECO:0000256" key="4">
    <source>
        <dbReference type="ARBA" id="ARBA00022840"/>
    </source>
</evidence>
<sequence>MLELKYLILVLCLALSPLSDRCIAEDLENLEGEIIKEFTVDGTVEGASKEGATTDEHAAVIEEERIKLDGLNAAQLRELKEQAETFTFQAEVNRMMKLIINSLYRNKEIFLRELISNASDALDKIRLLSLSNSNLLDATNELSIRIKVNKESRMLHITDTGIGMTRDDLVKNLGTIAKSGTAEFLSNLSTGEGQDKNVNDMIGQFGVGFYSAFLVADKVLVTTKHNDDKQYIWESDANSFSIVEDPRGSSLKRGTQISLQLKEEAIDNLELETLKNLVKKYSQFINFPIYLWSSKTETVEEPIEEDEQIEKEEKPEEDEAAVEDAKEEEKPKTKKVEKTIWDWELLNNQKPIWTRKPDDSNEYKEFYKALTKDTKDPLCYTHFNAEGEVSFKSLLYVPVAQPSDTFNKYGTVTDNIKLYVRRVFITDEFTDLLPKYLSFLQGIVDSDDLPLNVSREVLQQHKLLKIIRKKLIRKALDMLNKLDAELYKQFWAEYSTNIKLGIIEDPSNRARLAKLLRFQSSVEETPTSLADYVKRMKEKQEHIYYIAGSSRAELERSPFVEGIIRKGYEVLYLIEAVDEYTLSSIPEFDGKRFQNVAKEGVSLAENKEKVEELKTQFEPLTKWLGDNALKDQISKAVVSDRLAESPCALVAGMFGWTGNMERLALSNAHQKADDPQREFYLKQRKSLEINPRHPLIKDLLRRVQDDVDDQKAKDIAVMLFRTATLRSGFMLQDSADFAESVEALMRQSLGIPLDEKVSYDDDEPIVDQQTDKEEEEEEEEKEESPEHEEL</sequence>
<dbReference type="InterPro" id="IPR001404">
    <property type="entry name" value="Hsp90_fam"/>
</dbReference>
<feature type="binding site" evidence="6">
    <location>
        <begin position="179"/>
        <end position="180"/>
    </location>
    <ligand>
        <name>ATP</name>
        <dbReference type="ChEBI" id="CHEBI:30616"/>
    </ligand>
</feature>
<evidence type="ECO:0000256" key="8">
    <source>
        <dbReference type="SAM" id="SignalP"/>
    </source>
</evidence>
<comment type="similarity">
    <text evidence="1">Belongs to the heat shock protein 90 family.</text>
</comment>
<feature type="binding site" evidence="6">
    <location>
        <begin position="204"/>
        <end position="209"/>
    </location>
    <ligand>
        <name>ATP</name>
        <dbReference type="ChEBI" id="CHEBI:30616"/>
    </ligand>
</feature>
<dbReference type="Gene3D" id="1.20.120.790">
    <property type="entry name" value="Heat shock protein 90, C-terminal domain"/>
    <property type="match status" value="1"/>
</dbReference>
<organism evidence="10 11">
    <name type="scientific">Cinara cedri</name>
    <dbReference type="NCBI Taxonomy" id="506608"/>
    <lineage>
        <taxon>Eukaryota</taxon>
        <taxon>Metazoa</taxon>
        <taxon>Ecdysozoa</taxon>
        <taxon>Arthropoda</taxon>
        <taxon>Hexapoda</taxon>
        <taxon>Insecta</taxon>
        <taxon>Pterygota</taxon>
        <taxon>Neoptera</taxon>
        <taxon>Paraneoptera</taxon>
        <taxon>Hemiptera</taxon>
        <taxon>Sternorrhyncha</taxon>
        <taxon>Aphidomorpha</taxon>
        <taxon>Aphidoidea</taxon>
        <taxon>Aphididae</taxon>
        <taxon>Lachninae</taxon>
        <taxon>Cinara</taxon>
    </lineage>
</organism>
<dbReference type="NCBIfam" id="NF003555">
    <property type="entry name" value="PRK05218.1"/>
    <property type="match status" value="1"/>
</dbReference>
<dbReference type="OrthoDB" id="5426351at2759"/>
<dbReference type="InterPro" id="IPR003594">
    <property type="entry name" value="HATPase_dom"/>
</dbReference>
<evidence type="ECO:0000256" key="5">
    <source>
        <dbReference type="ARBA" id="ARBA00023186"/>
    </source>
</evidence>
<dbReference type="InterPro" id="IPR020575">
    <property type="entry name" value="Hsp90_N"/>
</dbReference>
<feature type="chain" id="PRO_5022946450" description="Heat shock protein 83" evidence="8">
    <location>
        <begin position="25"/>
        <end position="790"/>
    </location>
</feature>
<dbReference type="PRINTS" id="PR00775">
    <property type="entry name" value="HEATSHOCK90"/>
</dbReference>
<dbReference type="PANTHER" id="PTHR11528">
    <property type="entry name" value="HEAT SHOCK PROTEIN 90 FAMILY MEMBER"/>
    <property type="match status" value="1"/>
</dbReference>
<keyword evidence="3 6" id="KW-0547">Nucleotide-binding</keyword>
<dbReference type="FunFam" id="3.30.565.10:FF:000005">
    <property type="entry name" value="Heat shock protein 90"/>
    <property type="match status" value="1"/>
</dbReference>
<feature type="binding site" evidence="6">
    <location>
        <position position="455"/>
    </location>
    <ligand>
        <name>ATP</name>
        <dbReference type="ChEBI" id="CHEBI:30616"/>
    </ligand>
</feature>
<dbReference type="HAMAP" id="MF_00505">
    <property type="entry name" value="HSP90"/>
    <property type="match status" value="1"/>
</dbReference>
<proteinExistence type="inferred from homology"/>
<keyword evidence="8" id="KW-0732">Signal</keyword>
<dbReference type="PIRSF" id="PIRSF002583">
    <property type="entry name" value="Hsp90"/>
    <property type="match status" value="1"/>
</dbReference>
<reference evidence="10 11" key="1">
    <citation type="submission" date="2019-08" db="EMBL/GenBank/DDBJ databases">
        <authorList>
            <person name="Alioto T."/>
            <person name="Alioto T."/>
            <person name="Gomez Garrido J."/>
        </authorList>
    </citation>
    <scope>NUCLEOTIDE SEQUENCE [LARGE SCALE GENOMIC DNA]</scope>
</reference>
<dbReference type="SUPFAM" id="SSF110942">
    <property type="entry name" value="HSP90 C-terminal domain"/>
    <property type="match status" value="1"/>
</dbReference>
<evidence type="ECO:0000256" key="2">
    <source>
        <dbReference type="ARBA" id="ARBA00021845"/>
    </source>
</evidence>
<dbReference type="InterPro" id="IPR019805">
    <property type="entry name" value="Heat_shock_protein_90_CS"/>
</dbReference>
<dbReference type="SUPFAM" id="SSF55874">
    <property type="entry name" value="ATPase domain of HSP90 chaperone/DNA topoisomerase II/histidine kinase"/>
    <property type="match status" value="1"/>
</dbReference>
<dbReference type="GO" id="GO:0016887">
    <property type="term" value="F:ATP hydrolysis activity"/>
    <property type="evidence" value="ECO:0007669"/>
    <property type="project" value="InterPro"/>
</dbReference>
<dbReference type="InterPro" id="IPR020568">
    <property type="entry name" value="Ribosomal_Su5_D2-typ_SF"/>
</dbReference>
<keyword evidence="5" id="KW-0143">Chaperone</keyword>
<feature type="binding site" evidence="6">
    <location>
        <position position="159"/>
    </location>
    <ligand>
        <name>ATP</name>
        <dbReference type="ChEBI" id="CHEBI:30616"/>
    </ligand>
</feature>
<feature type="binding site" evidence="6">
    <location>
        <position position="113"/>
    </location>
    <ligand>
        <name>ATP</name>
        <dbReference type="ChEBI" id="CHEBI:30616"/>
    </ligand>
</feature>
<dbReference type="Pfam" id="PF00183">
    <property type="entry name" value="HSP90"/>
    <property type="match status" value="1"/>
</dbReference>
<dbReference type="GO" id="GO:0005840">
    <property type="term" value="C:ribosome"/>
    <property type="evidence" value="ECO:0007669"/>
    <property type="project" value="UniProtKB-KW"/>
</dbReference>
<dbReference type="Proteomes" id="UP000325440">
    <property type="component" value="Unassembled WGS sequence"/>
</dbReference>
<dbReference type="SUPFAM" id="SSF54211">
    <property type="entry name" value="Ribosomal protein S5 domain 2-like"/>
    <property type="match status" value="1"/>
</dbReference>
<evidence type="ECO:0000313" key="10">
    <source>
        <dbReference type="EMBL" id="VVC28775.1"/>
    </source>
</evidence>
<dbReference type="Gene3D" id="3.40.50.11260">
    <property type="match status" value="1"/>
</dbReference>
<evidence type="ECO:0000256" key="3">
    <source>
        <dbReference type="ARBA" id="ARBA00022741"/>
    </source>
</evidence>
<evidence type="ECO:0000259" key="9">
    <source>
        <dbReference type="SMART" id="SM00387"/>
    </source>
</evidence>
<feature type="binding site" evidence="6">
    <location>
        <position position="172"/>
    </location>
    <ligand>
        <name>ATP</name>
        <dbReference type="ChEBI" id="CHEBI:30616"/>
    </ligand>
</feature>
<dbReference type="CDD" id="cd16927">
    <property type="entry name" value="HATPase_Hsp90-like"/>
    <property type="match status" value="1"/>
</dbReference>
<keyword evidence="10" id="KW-0687">Ribonucleoprotein</keyword>
<evidence type="ECO:0000256" key="1">
    <source>
        <dbReference type="ARBA" id="ARBA00008239"/>
    </source>
</evidence>
<dbReference type="GO" id="GO:0051082">
    <property type="term" value="F:unfolded protein binding"/>
    <property type="evidence" value="ECO:0007669"/>
    <property type="project" value="InterPro"/>
</dbReference>
<name>A0A5E4MHH3_9HEMI</name>
<dbReference type="SMART" id="SM00387">
    <property type="entry name" value="HATPase_c"/>
    <property type="match status" value="1"/>
</dbReference>
<feature type="region of interest" description="Disordered" evidence="7">
    <location>
        <begin position="301"/>
        <end position="330"/>
    </location>
</feature>
<dbReference type="InterPro" id="IPR037196">
    <property type="entry name" value="HSP90_C"/>
</dbReference>
<dbReference type="Gene3D" id="3.30.565.10">
    <property type="entry name" value="Histidine kinase-like ATPase, C-terminal domain"/>
    <property type="match status" value="1"/>
</dbReference>
<evidence type="ECO:0000256" key="7">
    <source>
        <dbReference type="SAM" id="MobiDB-lite"/>
    </source>
</evidence>
<evidence type="ECO:0000256" key="6">
    <source>
        <dbReference type="PIRSR" id="PIRSR002583-1"/>
    </source>
</evidence>
<dbReference type="GO" id="GO:0140662">
    <property type="term" value="F:ATP-dependent protein folding chaperone"/>
    <property type="evidence" value="ECO:0007669"/>
    <property type="project" value="InterPro"/>
</dbReference>
<dbReference type="Pfam" id="PF13589">
    <property type="entry name" value="HATPase_c_3"/>
    <property type="match status" value="1"/>
</dbReference>
<dbReference type="FunFam" id="3.30.230.80:FF:000001">
    <property type="entry name" value="Heat shock protein 90 alpha"/>
    <property type="match status" value="1"/>
</dbReference>
<accession>A0A5E4MHH3</accession>
<feature type="binding site" evidence="6">
    <location>
        <position position="117"/>
    </location>
    <ligand>
        <name>ATP</name>
        <dbReference type="ChEBI" id="CHEBI:30616"/>
    </ligand>
</feature>
<dbReference type="FunFam" id="1.20.120.790:FF:000003">
    <property type="entry name" value="Heat shock protein 90"/>
    <property type="match status" value="1"/>
</dbReference>
<feature type="binding site" evidence="6">
    <location>
        <position position="164"/>
    </location>
    <ligand>
        <name>ATP</name>
        <dbReference type="ChEBI" id="CHEBI:30616"/>
    </ligand>
</feature>
<feature type="region of interest" description="Disordered" evidence="7">
    <location>
        <begin position="752"/>
        <end position="790"/>
    </location>
</feature>
<dbReference type="EMBL" id="CABPRJ010000483">
    <property type="protein sequence ID" value="VVC28775.1"/>
    <property type="molecule type" value="Genomic_DNA"/>
</dbReference>
<feature type="compositionally biased region" description="Acidic residues" evidence="7">
    <location>
        <begin position="772"/>
        <end position="790"/>
    </location>
</feature>
<dbReference type="Gene3D" id="3.30.230.80">
    <property type="match status" value="1"/>
</dbReference>
<dbReference type="AlphaFoldDB" id="A0A5E4MHH3"/>
<feature type="signal peptide" evidence="8">
    <location>
        <begin position="1"/>
        <end position="24"/>
    </location>
</feature>
<keyword evidence="10" id="KW-0346">Stress response</keyword>
<feature type="domain" description="Histidine kinase/HSP90-like ATPase" evidence="9">
    <location>
        <begin position="106"/>
        <end position="265"/>
    </location>
</feature>
<keyword evidence="4 6" id="KW-0067">ATP-binding</keyword>
<feature type="compositionally biased region" description="Acidic residues" evidence="7">
    <location>
        <begin position="301"/>
        <end position="322"/>
    </location>
</feature>
<feature type="binding site" evidence="6">
    <location>
        <position position="178"/>
    </location>
    <ligand>
        <name>ATP</name>
        <dbReference type="ChEBI" id="CHEBI:30616"/>
    </ligand>
</feature>
<gene>
    <name evidence="10" type="ORF">CINCED_3A000266</name>
</gene>
<dbReference type="GO" id="GO:0005524">
    <property type="term" value="F:ATP binding"/>
    <property type="evidence" value="ECO:0007669"/>
    <property type="project" value="UniProtKB-KW"/>
</dbReference>
<keyword evidence="11" id="KW-1185">Reference proteome</keyword>
<keyword evidence="10" id="KW-0689">Ribosomal protein</keyword>
<evidence type="ECO:0000313" key="11">
    <source>
        <dbReference type="Proteomes" id="UP000325440"/>
    </source>
</evidence>
<dbReference type="InterPro" id="IPR036890">
    <property type="entry name" value="HATPase_C_sf"/>
</dbReference>
<dbReference type="PROSITE" id="PS00298">
    <property type="entry name" value="HSP90"/>
    <property type="match status" value="1"/>
</dbReference>
<feature type="binding site" evidence="6">
    <location>
        <position position="255"/>
    </location>
    <ligand>
        <name>ATP</name>
        <dbReference type="ChEBI" id="CHEBI:30616"/>
    </ligand>
</feature>